<keyword evidence="4 6" id="KW-0472">Membrane</keyword>
<evidence type="ECO:0000313" key="8">
    <source>
        <dbReference type="Proteomes" id="UP001251528"/>
    </source>
</evidence>
<evidence type="ECO:0000256" key="2">
    <source>
        <dbReference type="ARBA" id="ARBA00022692"/>
    </source>
</evidence>
<dbReference type="InterPro" id="IPR002293">
    <property type="entry name" value="AA/rel_permease1"/>
</dbReference>
<evidence type="ECO:0000256" key="4">
    <source>
        <dbReference type="ARBA" id="ARBA00023136"/>
    </source>
</evidence>
<keyword evidence="3 6" id="KW-1133">Transmembrane helix</keyword>
<dbReference type="Gene3D" id="1.20.1740.10">
    <property type="entry name" value="Amino acid/polyamine transporter I"/>
    <property type="match status" value="1"/>
</dbReference>
<gene>
    <name evidence="7" type="ORF">QQS21_000392</name>
</gene>
<name>A0AAJ0CYT0_9HYPO</name>
<feature type="transmembrane region" description="Helical" evidence="6">
    <location>
        <begin position="115"/>
        <end position="135"/>
    </location>
</feature>
<sequence length="378" mass="41981">MGIMIIVPVDAQLNNNVAKEFFNTIFKSDIQGKQTVNAFLAISSFGNVVVWTYTAARMKQEIAKQGFIPFAKFFAKNKDFSLGRLLTWLEGRSWNFLGRGIRLLNPANHREKTPVGALLLHLISSVVLILATYNVPISDAYGILFRVFTYVIAAWFGLFLALGILILHFWGPPPTEPVQTPTHNDVPDQPIVQRSWNQMIKGTVNSKVAVVCAALYLCGSIYPIVLNWVPPAPSPKHLSVAWYVVPLISWCVLAVSAIWFLGFVAIAAYRSYMGRKEFVYVCELEFDQAEKTQQGMAGDEGLPAGEAASGTNRGGLILLHETIYMVWQAMETNTLYGRGAGNGDGSTATRQHGLSHERRQEAQEVPTSEFDNTDFARF</sequence>
<dbReference type="GO" id="GO:0016020">
    <property type="term" value="C:membrane"/>
    <property type="evidence" value="ECO:0007669"/>
    <property type="project" value="UniProtKB-SubCell"/>
</dbReference>
<keyword evidence="8" id="KW-1185">Reference proteome</keyword>
<dbReference type="Pfam" id="PF13520">
    <property type="entry name" value="AA_permease_2"/>
    <property type="match status" value="1"/>
</dbReference>
<comment type="caution">
    <text evidence="7">The sequence shown here is derived from an EMBL/GenBank/DDBJ whole genome shotgun (WGS) entry which is preliminary data.</text>
</comment>
<reference evidence="7" key="1">
    <citation type="submission" date="2023-06" db="EMBL/GenBank/DDBJ databases">
        <title>Conoideocrella luteorostrata (Hypocreales: Clavicipitaceae), a potential biocontrol fungus for elongate hemlock scale in United States Christmas tree production areas.</title>
        <authorList>
            <person name="Barrett H."/>
            <person name="Lovett B."/>
            <person name="Macias A.M."/>
            <person name="Stajich J.E."/>
            <person name="Kasson M.T."/>
        </authorList>
    </citation>
    <scope>NUCLEOTIDE SEQUENCE</scope>
    <source>
        <strain evidence="7">ARSEF 14590</strain>
    </source>
</reference>
<dbReference type="Proteomes" id="UP001251528">
    <property type="component" value="Unassembled WGS sequence"/>
</dbReference>
<protein>
    <submittedName>
        <fullName evidence="7">Uncharacterized protein</fullName>
    </submittedName>
</protein>
<comment type="subcellular location">
    <subcellularLocation>
        <location evidence="1">Membrane</location>
        <topology evidence="1">Multi-pass membrane protein</topology>
    </subcellularLocation>
</comment>
<evidence type="ECO:0000256" key="1">
    <source>
        <dbReference type="ARBA" id="ARBA00004141"/>
    </source>
</evidence>
<dbReference type="GO" id="GO:0022857">
    <property type="term" value="F:transmembrane transporter activity"/>
    <property type="evidence" value="ECO:0007669"/>
    <property type="project" value="InterPro"/>
</dbReference>
<feature type="transmembrane region" description="Helical" evidence="6">
    <location>
        <begin position="208"/>
        <end position="229"/>
    </location>
</feature>
<feature type="transmembrane region" description="Helical" evidence="6">
    <location>
        <begin position="241"/>
        <end position="269"/>
    </location>
</feature>
<organism evidence="7 8">
    <name type="scientific">Conoideocrella luteorostrata</name>
    <dbReference type="NCBI Taxonomy" id="1105319"/>
    <lineage>
        <taxon>Eukaryota</taxon>
        <taxon>Fungi</taxon>
        <taxon>Dikarya</taxon>
        <taxon>Ascomycota</taxon>
        <taxon>Pezizomycotina</taxon>
        <taxon>Sordariomycetes</taxon>
        <taxon>Hypocreomycetidae</taxon>
        <taxon>Hypocreales</taxon>
        <taxon>Clavicipitaceae</taxon>
        <taxon>Conoideocrella</taxon>
    </lineage>
</organism>
<evidence type="ECO:0000256" key="6">
    <source>
        <dbReference type="SAM" id="Phobius"/>
    </source>
</evidence>
<feature type="transmembrane region" description="Helical" evidence="6">
    <location>
        <begin position="36"/>
        <end position="56"/>
    </location>
</feature>
<accession>A0AAJ0CYT0</accession>
<evidence type="ECO:0000313" key="7">
    <source>
        <dbReference type="EMBL" id="KAK2616569.1"/>
    </source>
</evidence>
<evidence type="ECO:0000256" key="5">
    <source>
        <dbReference type="SAM" id="MobiDB-lite"/>
    </source>
</evidence>
<dbReference type="AlphaFoldDB" id="A0AAJ0CYT0"/>
<keyword evidence="2 6" id="KW-0812">Transmembrane</keyword>
<feature type="region of interest" description="Disordered" evidence="5">
    <location>
        <begin position="338"/>
        <end position="378"/>
    </location>
</feature>
<feature type="transmembrane region" description="Helical" evidence="6">
    <location>
        <begin position="147"/>
        <end position="170"/>
    </location>
</feature>
<proteinExistence type="predicted"/>
<dbReference type="EMBL" id="JASWJB010000004">
    <property type="protein sequence ID" value="KAK2616569.1"/>
    <property type="molecule type" value="Genomic_DNA"/>
</dbReference>
<evidence type="ECO:0000256" key="3">
    <source>
        <dbReference type="ARBA" id="ARBA00022989"/>
    </source>
</evidence>